<name>A0A5M3Y2W1_9ACTN</name>
<sequence>MGQSGHCYLHGFEAGAMAAEFQLGDYILVQDGRTLEIFLRGLSESSRYHVAFLGVDVQPHGDGFKVRLGARRGDDQVTGGVRLKMDQEEFARFRDFIALAIAARDRVSPLNESTSP</sequence>
<evidence type="ECO:0000313" key="1">
    <source>
        <dbReference type="EMBL" id="GES26131.1"/>
    </source>
</evidence>
<protein>
    <submittedName>
        <fullName evidence="1">Uncharacterized protein</fullName>
    </submittedName>
</protein>
<proteinExistence type="predicted"/>
<dbReference type="AlphaFoldDB" id="A0A5M3Y2W1"/>
<gene>
    <name evidence="1" type="ORF">Aple_090300</name>
</gene>
<accession>A0A5M3Y2W1</accession>
<dbReference type="Proteomes" id="UP000377595">
    <property type="component" value="Unassembled WGS sequence"/>
</dbReference>
<organism evidence="1 2">
    <name type="scientific">Acrocarpospora pleiomorpha</name>
    <dbReference type="NCBI Taxonomy" id="90975"/>
    <lineage>
        <taxon>Bacteria</taxon>
        <taxon>Bacillati</taxon>
        <taxon>Actinomycetota</taxon>
        <taxon>Actinomycetes</taxon>
        <taxon>Streptosporangiales</taxon>
        <taxon>Streptosporangiaceae</taxon>
        <taxon>Acrocarpospora</taxon>
    </lineage>
</organism>
<keyword evidence="2" id="KW-1185">Reference proteome</keyword>
<evidence type="ECO:0000313" key="2">
    <source>
        <dbReference type="Proteomes" id="UP000377595"/>
    </source>
</evidence>
<comment type="caution">
    <text evidence="1">The sequence shown here is derived from an EMBL/GenBank/DDBJ whole genome shotgun (WGS) entry which is preliminary data.</text>
</comment>
<reference evidence="1 2" key="1">
    <citation type="submission" date="2019-10" db="EMBL/GenBank/DDBJ databases">
        <title>Whole genome shotgun sequence of Acrocarpospora pleiomorpha NBRC 16267.</title>
        <authorList>
            <person name="Ichikawa N."/>
            <person name="Kimura A."/>
            <person name="Kitahashi Y."/>
            <person name="Komaki H."/>
            <person name="Oguchi A."/>
        </authorList>
    </citation>
    <scope>NUCLEOTIDE SEQUENCE [LARGE SCALE GENOMIC DNA]</scope>
    <source>
        <strain evidence="1 2">NBRC 16267</strain>
    </source>
</reference>
<dbReference type="EMBL" id="BLAF01000080">
    <property type="protein sequence ID" value="GES26131.1"/>
    <property type="molecule type" value="Genomic_DNA"/>
</dbReference>